<feature type="transmembrane region" description="Helical" evidence="1">
    <location>
        <begin position="17"/>
        <end position="40"/>
    </location>
</feature>
<name>A0A926RX29_9BACI</name>
<gene>
    <name evidence="2" type="ORF">IC621_08205</name>
</gene>
<feature type="transmembrane region" description="Helical" evidence="1">
    <location>
        <begin position="228"/>
        <end position="246"/>
    </location>
</feature>
<feature type="transmembrane region" description="Helical" evidence="1">
    <location>
        <begin position="61"/>
        <end position="80"/>
    </location>
</feature>
<dbReference type="RefSeq" id="WP_191157602.1">
    <property type="nucleotide sequence ID" value="NZ_JACXAI010000007.1"/>
</dbReference>
<feature type="transmembrane region" description="Helical" evidence="1">
    <location>
        <begin position="140"/>
        <end position="161"/>
    </location>
</feature>
<feature type="transmembrane region" description="Helical" evidence="1">
    <location>
        <begin position="100"/>
        <end position="128"/>
    </location>
</feature>
<dbReference type="Pfam" id="PF12679">
    <property type="entry name" value="ABC2_membrane_2"/>
    <property type="match status" value="1"/>
</dbReference>
<keyword evidence="1" id="KW-1133">Transmembrane helix</keyword>
<feature type="transmembrane region" description="Helical" evidence="1">
    <location>
        <begin position="291"/>
        <end position="313"/>
    </location>
</feature>
<protein>
    <submittedName>
        <fullName evidence="2">ABC transporter permease subunit</fullName>
    </submittedName>
</protein>
<dbReference type="PANTHER" id="PTHR39177:SF1">
    <property type="entry name" value="ABC TRANSPORTER PERMEASE YTRC-RELATED"/>
    <property type="match status" value="1"/>
</dbReference>
<evidence type="ECO:0000313" key="2">
    <source>
        <dbReference type="EMBL" id="MBD1380210.1"/>
    </source>
</evidence>
<keyword evidence="3" id="KW-1185">Reference proteome</keyword>
<dbReference type="GO" id="GO:0140359">
    <property type="term" value="F:ABC-type transporter activity"/>
    <property type="evidence" value="ECO:0007669"/>
    <property type="project" value="InterPro"/>
</dbReference>
<evidence type="ECO:0000313" key="3">
    <source>
        <dbReference type="Proteomes" id="UP000626844"/>
    </source>
</evidence>
<dbReference type="GO" id="GO:0005886">
    <property type="term" value="C:plasma membrane"/>
    <property type="evidence" value="ECO:0007669"/>
    <property type="project" value="UniProtKB-SubCell"/>
</dbReference>
<dbReference type="InterPro" id="IPR023264">
    <property type="entry name" value="ABC_transptr_acetoin_YtrC/YtrD"/>
</dbReference>
<organism evidence="2 3">
    <name type="scientific">Metabacillus arenae</name>
    <dbReference type="NCBI Taxonomy" id="2771434"/>
    <lineage>
        <taxon>Bacteria</taxon>
        <taxon>Bacillati</taxon>
        <taxon>Bacillota</taxon>
        <taxon>Bacilli</taxon>
        <taxon>Bacillales</taxon>
        <taxon>Bacillaceae</taxon>
        <taxon>Metabacillus</taxon>
    </lineage>
</organism>
<dbReference type="PANTHER" id="PTHR39177">
    <property type="entry name" value="ABC TRANSPORTER PERMEASE YTRC-RELATED"/>
    <property type="match status" value="1"/>
</dbReference>
<feature type="transmembrane region" description="Helical" evidence="1">
    <location>
        <begin position="167"/>
        <end position="192"/>
    </location>
</feature>
<dbReference type="Proteomes" id="UP000626844">
    <property type="component" value="Unassembled WGS sequence"/>
</dbReference>
<feature type="transmembrane region" description="Helical" evidence="1">
    <location>
        <begin position="267"/>
        <end position="285"/>
    </location>
</feature>
<keyword evidence="1" id="KW-0472">Membrane</keyword>
<comment type="caution">
    <text evidence="2">The sequence shown here is derived from an EMBL/GenBank/DDBJ whole genome shotgun (WGS) entry which is preliminary data.</text>
</comment>
<accession>A0A926RX29</accession>
<dbReference type="PRINTS" id="PR02026">
    <property type="entry name" value="YTRCYTRDABC"/>
</dbReference>
<proteinExistence type="predicted"/>
<sequence length="320" mass="35874">MVGHGLLYKEWKQNQGMYIGTIIALSLFIPFRLLIDYFSWKEYTEVSRSSHPLVFQFNNEPFIGIAAIIAGIMAILLIGIERSKGTLDYTLSLPYKRSGIFMTKFALGFAVLIGSIGISYLLSSLIIWGMGAEANYFHIYYLYCIISAAMIFTLVLAAGALTGNPFAQALVAFSTAILPWMLFFLIGMHIYMFSGEPSFFNDDTLWIIAISPITYFVFHQPWILQAEIFIPVGMIILFFIIGLLAFMKHPNERNGYFFLWKQLNLPVQILVMILGIMGFGISGFTTSGESLGGYLIGGFIGALIGFLLGYFLIYKKGKRS</sequence>
<reference evidence="2" key="1">
    <citation type="submission" date="2020-09" db="EMBL/GenBank/DDBJ databases">
        <title>A novel bacterium of genus Bacillus, isolated from South China Sea.</title>
        <authorList>
            <person name="Huang H."/>
            <person name="Mo K."/>
            <person name="Hu Y."/>
        </authorList>
    </citation>
    <scope>NUCLEOTIDE SEQUENCE</scope>
    <source>
        <strain evidence="2">IB182487</strain>
    </source>
</reference>
<dbReference type="EMBL" id="JACXAI010000007">
    <property type="protein sequence ID" value="MBD1380210.1"/>
    <property type="molecule type" value="Genomic_DNA"/>
</dbReference>
<dbReference type="InterPro" id="IPR053046">
    <property type="entry name" value="ABC-5_transporter"/>
</dbReference>
<keyword evidence="1" id="KW-0812">Transmembrane</keyword>
<evidence type="ECO:0000256" key="1">
    <source>
        <dbReference type="SAM" id="Phobius"/>
    </source>
</evidence>
<dbReference type="AlphaFoldDB" id="A0A926RX29"/>